<organism evidence="1">
    <name type="scientific">marine sediment metagenome</name>
    <dbReference type="NCBI Taxonomy" id="412755"/>
    <lineage>
        <taxon>unclassified sequences</taxon>
        <taxon>metagenomes</taxon>
        <taxon>ecological metagenomes</taxon>
    </lineage>
</organism>
<feature type="non-terminal residue" evidence="1">
    <location>
        <position position="1"/>
    </location>
</feature>
<dbReference type="EMBL" id="BARS01008015">
    <property type="protein sequence ID" value="GAF72666.1"/>
    <property type="molecule type" value="Genomic_DNA"/>
</dbReference>
<accession>X0SBX2</accession>
<reference evidence="1" key="1">
    <citation type="journal article" date="2014" name="Front. Microbiol.">
        <title>High frequency of phylogenetically diverse reductive dehalogenase-homologous genes in deep subseafloor sedimentary metagenomes.</title>
        <authorList>
            <person name="Kawai M."/>
            <person name="Futagami T."/>
            <person name="Toyoda A."/>
            <person name="Takaki Y."/>
            <person name="Nishi S."/>
            <person name="Hori S."/>
            <person name="Arai W."/>
            <person name="Tsubouchi T."/>
            <person name="Morono Y."/>
            <person name="Uchiyama I."/>
            <person name="Ito T."/>
            <person name="Fujiyama A."/>
            <person name="Inagaki F."/>
            <person name="Takami H."/>
        </authorList>
    </citation>
    <scope>NUCLEOTIDE SEQUENCE</scope>
    <source>
        <strain evidence="1">Expedition CK06-06</strain>
    </source>
</reference>
<proteinExistence type="predicted"/>
<gene>
    <name evidence="1" type="ORF">S01H1_15358</name>
</gene>
<comment type="caution">
    <text evidence="1">The sequence shown here is derived from an EMBL/GenBank/DDBJ whole genome shotgun (WGS) entry which is preliminary data.</text>
</comment>
<name>X0SBX2_9ZZZZ</name>
<sequence>EYVDNAQYVTDPNMLRVIEISPALRVIYPEPLVLNPELAESQAYITAGGSVKWMPTIGECLLNDCDFNETAHDAAQTQNDIFIQILEEERNSGLDVSVDDYTFPDWNFIEDFDYGSYQEE</sequence>
<dbReference type="AlphaFoldDB" id="X0SBX2"/>
<protein>
    <submittedName>
        <fullName evidence="1">Uncharacterized protein</fullName>
    </submittedName>
</protein>
<evidence type="ECO:0000313" key="1">
    <source>
        <dbReference type="EMBL" id="GAF72666.1"/>
    </source>
</evidence>